<dbReference type="Pfam" id="PF00571">
    <property type="entry name" value="CBS"/>
    <property type="match status" value="3"/>
</dbReference>
<dbReference type="SMART" id="SM00267">
    <property type="entry name" value="GGDEF"/>
    <property type="match status" value="1"/>
</dbReference>
<dbReference type="InterPro" id="IPR046342">
    <property type="entry name" value="CBS_dom_sf"/>
</dbReference>
<reference evidence="6 7" key="1">
    <citation type="submission" date="2018-06" db="EMBL/GenBank/DDBJ databases">
        <title>OYT1 Genome Sequencing.</title>
        <authorList>
            <person name="Kato S."/>
            <person name="Itoh T."/>
            <person name="Ohkuma M."/>
        </authorList>
    </citation>
    <scope>NUCLEOTIDE SEQUENCE [LARGE SCALE GENOMIC DNA]</scope>
    <source>
        <strain evidence="6 7">OYT1</strain>
    </source>
</reference>
<keyword evidence="7" id="KW-1185">Reference proteome</keyword>
<dbReference type="SUPFAM" id="SSF54631">
    <property type="entry name" value="CBS-domain pair"/>
    <property type="match status" value="2"/>
</dbReference>
<evidence type="ECO:0000256" key="1">
    <source>
        <dbReference type="ARBA" id="ARBA00012528"/>
    </source>
</evidence>
<comment type="catalytic activity">
    <reaction evidence="2">
        <text>2 GTP = 3',3'-c-di-GMP + 2 diphosphate</text>
        <dbReference type="Rhea" id="RHEA:24898"/>
        <dbReference type="ChEBI" id="CHEBI:33019"/>
        <dbReference type="ChEBI" id="CHEBI:37565"/>
        <dbReference type="ChEBI" id="CHEBI:58805"/>
        <dbReference type="EC" id="2.7.7.65"/>
    </reaction>
</comment>
<dbReference type="PANTHER" id="PTHR45138:SF9">
    <property type="entry name" value="DIGUANYLATE CYCLASE DGCM-RELATED"/>
    <property type="match status" value="1"/>
</dbReference>
<dbReference type="Proteomes" id="UP000033070">
    <property type="component" value="Chromosome"/>
</dbReference>
<dbReference type="InterPro" id="IPR043128">
    <property type="entry name" value="Rev_trsase/Diguanyl_cyclase"/>
</dbReference>
<feature type="domain" description="GGDEF" evidence="4">
    <location>
        <begin position="291"/>
        <end position="420"/>
    </location>
</feature>
<dbReference type="PROSITE" id="PS50887">
    <property type="entry name" value="GGDEF"/>
    <property type="match status" value="1"/>
</dbReference>
<evidence type="ECO:0000259" key="5">
    <source>
        <dbReference type="PROSITE" id="PS51371"/>
    </source>
</evidence>
<evidence type="ECO:0000256" key="2">
    <source>
        <dbReference type="ARBA" id="ARBA00034247"/>
    </source>
</evidence>
<dbReference type="EMBL" id="AP018738">
    <property type="protein sequence ID" value="BBE49624.1"/>
    <property type="molecule type" value="Genomic_DNA"/>
</dbReference>
<dbReference type="PANTHER" id="PTHR45138">
    <property type="entry name" value="REGULATORY COMPONENTS OF SENSORY TRANSDUCTION SYSTEM"/>
    <property type="match status" value="1"/>
</dbReference>
<sequence length="423" mass="47080">MVAAKLMSEQKVSSIAIEHGGKKHIFSMEDLLEFVHAGGDLNTPLHETPIHMIDCLSEAERVLVAFELMERAGRRHLGVTDQAGNLVGIVTYSDILHSIDPSVLMERKTVGDIVARSAPVMFTADWILEDVAHHIKKQEDSIIVVESGRAVGIITAQDIFGLVTSGAAMDQSLAYYMTSPVITTPVNFSISNALLQLREFNIKRAIVVDEQDRVVGVLKQSELVGFAYGSWVNLIKSHTAELHELVEILEQRTRSLEKLTVTDVLTGLGNRRMLHLRMLEEIERMRRYGGDAFSLVILDIDRFKLINDKHGHLIGDEILKVIAGIMESLVRKTDTAVRWGGEEFAVLLANTKLVDATLFANRLREMVEHLSYQDDVSVSISAGVGEYSVNEDESSFFQRVDRALYRAKAQGRNLVEVDAGMES</sequence>
<dbReference type="NCBIfam" id="TIGR00254">
    <property type="entry name" value="GGDEF"/>
    <property type="match status" value="1"/>
</dbReference>
<dbReference type="InterPro" id="IPR050469">
    <property type="entry name" value="Diguanylate_Cyclase"/>
</dbReference>
<name>A0A2Z6G8A7_9PROT</name>
<evidence type="ECO:0000313" key="6">
    <source>
        <dbReference type="EMBL" id="BBE49624.1"/>
    </source>
</evidence>
<evidence type="ECO:0000313" key="7">
    <source>
        <dbReference type="Proteomes" id="UP000033070"/>
    </source>
</evidence>
<dbReference type="InterPro" id="IPR000160">
    <property type="entry name" value="GGDEF_dom"/>
</dbReference>
<dbReference type="EC" id="2.7.7.65" evidence="1"/>
<dbReference type="InterPro" id="IPR000644">
    <property type="entry name" value="CBS_dom"/>
</dbReference>
<feature type="domain" description="CBS" evidence="5">
    <location>
        <begin position="47"/>
        <end position="109"/>
    </location>
</feature>
<dbReference type="SMART" id="SM00116">
    <property type="entry name" value="CBS"/>
    <property type="match status" value="3"/>
</dbReference>
<dbReference type="FunFam" id="3.30.70.270:FF:000001">
    <property type="entry name" value="Diguanylate cyclase domain protein"/>
    <property type="match status" value="1"/>
</dbReference>
<dbReference type="KEGG" id="fam:OYT1_ch0048"/>
<dbReference type="Gene3D" id="3.30.70.270">
    <property type="match status" value="1"/>
</dbReference>
<protein>
    <recommendedName>
        <fullName evidence="1">diguanylate cyclase</fullName>
        <ecNumber evidence="1">2.7.7.65</ecNumber>
    </recommendedName>
</protein>
<dbReference type="Gene3D" id="3.10.580.10">
    <property type="entry name" value="CBS-domain"/>
    <property type="match status" value="2"/>
</dbReference>
<evidence type="ECO:0000259" key="4">
    <source>
        <dbReference type="PROSITE" id="PS50887"/>
    </source>
</evidence>
<dbReference type="AlphaFoldDB" id="A0A2Z6G8A7"/>
<gene>
    <name evidence="6" type="ORF">OYT1_ch0048</name>
</gene>
<evidence type="ECO:0000256" key="3">
    <source>
        <dbReference type="PROSITE-ProRule" id="PRU00703"/>
    </source>
</evidence>
<dbReference type="PROSITE" id="PS51371">
    <property type="entry name" value="CBS"/>
    <property type="match status" value="2"/>
</dbReference>
<accession>A0A2Z6G8A7</accession>
<dbReference type="InterPro" id="IPR029787">
    <property type="entry name" value="Nucleotide_cyclase"/>
</dbReference>
<keyword evidence="3" id="KW-0129">CBS domain</keyword>
<feature type="domain" description="CBS" evidence="5">
    <location>
        <begin position="177"/>
        <end position="237"/>
    </location>
</feature>
<dbReference type="CDD" id="cd01949">
    <property type="entry name" value="GGDEF"/>
    <property type="match status" value="1"/>
</dbReference>
<dbReference type="GO" id="GO:0052621">
    <property type="term" value="F:diguanylate cyclase activity"/>
    <property type="evidence" value="ECO:0007669"/>
    <property type="project" value="UniProtKB-EC"/>
</dbReference>
<dbReference type="STRING" id="1188319.OYT1_02121"/>
<dbReference type="Pfam" id="PF00990">
    <property type="entry name" value="GGDEF"/>
    <property type="match status" value="1"/>
</dbReference>
<proteinExistence type="predicted"/>
<organism evidence="6 7">
    <name type="scientific">Ferriphaselus amnicola</name>
    <dbReference type="NCBI Taxonomy" id="1188319"/>
    <lineage>
        <taxon>Bacteria</taxon>
        <taxon>Pseudomonadati</taxon>
        <taxon>Pseudomonadota</taxon>
        <taxon>Betaproteobacteria</taxon>
        <taxon>Nitrosomonadales</taxon>
        <taxon>Gallionellaceae</taxon>
        <taxon>Ferriphaselus</taxon>
    </lineage>
</organism>
<dbReference type="SUPFAM" id="SSF55073">
    <property type="entry name" value="Nucleotide cyclase"/>
    <property type="match status" value="1"/>
</dbReference>